<reference evidence="6" key="1">
    <citation type="submission" date="2019-09" db="EMBL/GenBank/DDBJ databases">
        <authorList>
            <person name="Li J."/>
        </authorList>
    </citation>
    <scope>NUCLEOTIDE SEQUENCE [LARGE SCALE GENOMIC DNA]</scope>
    <source>
        <strain evidence="6">NRBC 14897</strain>
    </source>
</reference>
<organism evidence="6 7">
    <name type="scientific">Aeromicrobium fastidiosum</name>
    <dbReference type="NCBI Taxonomy" id="52699"/>
    <lineage>
        <taxon>Bacteria</taxon>
        <taxon>Bacillati</taxon>
        <taxon>Actinomycetota</taxon>
        <taxon>Actinomycetes</taxon>
        <taxon>Propionibacteriales</taxon>
        <taxon>Nocardioidaceae</taxon>
        <taxon>Aeromicrobium</taxon>
    </lineage>
</organism>
<dbReference type="EMBL" id="SDPP02000003">
    <property type="protein sequence ID" value="KAA1376398.1"/>
    <property type="molecule type" value="Genomic_DNA"/>
</dbReference>
<keyword evidence="7" id="KW-1185">Reference proteome</keyword>
<dbReference type="GO" id="GO:0046872">
    <property type="term" value="F:metal ion binding"/>
    <property type="evidence" value="ECO:0007669"/>
    <property type="project" value="UniProtKB-KW"/>
</dbReference>
<name>A0A641AM95_9ACTN</name>
<proteinExistence type="predicted"/>
<evidence type="ECO:0000256" key="2">
    <source>
        <dbReference type="ARBA" id="ARBA00022723"/>
    </source>
</evidence>
<dbReference type="InterPro" id="IPR029060">
    <property type="entry name" value="PIN-like_dom_sf"/>
</dbReference>
<evidence type="ECO:0000256" key="3">
    <source>
        <dbReference type="ARBA" id="ARBA00022801"/>
    </source>
</evidence>
<evidence type="ECO:0000259" key="5">
    <source>
        <dbReference type="Pfam" id="PF01850"/>
    </source>
</evidence>
<evidence type="ECO:0000256" key="4">
    <source>
        <dbReference type="ARBA" id="ARBA00022842"/>
    </source>
</evidence>
<gene>
    <name evidence="6" type="ORF">ESP62_013285</name>
</gene>
<dbReference type="OrthoDB" id="32665at2"/>
<keyword evidence="4" id="KW-0460">Magnesium</keyword>
<dbReference type="GO" id="GO:0004518">
    <property type="term" value="F:nuclease activity"/>
    <property type="evidence" value="ECO:0007669"/>
    <property type="project" value="UniProtKB-KW"/>
</dbReference>
<keyword evidence="2" id="KW-0479">Metal-binding</keyword>
<dbReference type="SUPFAM" id="SSF88723">
    <property type="entry name" value="PIN domain-like"/>
    <property type="match status" value="1"/>
</dbReference>
<dbReference type="Gene3D" id="3.40.50.1010">
    <property type="entry name" value="5'-nuclease"/>
    <property type="match status" value="1"/>
</dbReference>
<keyword evidence="1" id="KW-0540">Nuclease</keyword>
<comment type="caution">
    <text evidence="6">The sequence shown here is derived from an EMBL/GenBank/DDBJ whole genome shotgun (WGS) entry which is preliminary data.</text>
</comment>
<dbReference type="AlphaFoldDB" id="A0A641AM95"/>
<evidence type="ECO:0000313" key="6">
    <source>
        <dbReference type="EMBL" id="KAA1376398.1"/>
    </source>
</evidence>
<evidence type="ECO:0000313" key="7">
    <source>
        <dbReference type="Proteomes" id="UP001515100"/>
    </source>
</evidence>
<feature type="domain" description="PIN" evidence="5">
    <location>
        <begin position="6"/>
        <end position="135"/>
    </location>
</feature>
<evidence type="ECO:0000256" key="1">
    <source>
        <dbReference type="ARBA" id="ARBA00022722"/>
    </source>
</evidence>
<dbReference type="Pfam" id="PF01850">
    <property type="entry name" value="PIN"/>
    <property type="match status" value="1"/>
</dbReference>
<dbReference type="Proteomes" id="UP001515100">
    <property type="component" value="Unassembled WGS sequence"/>
</dbReference>
<keyword evidence="3" id="KW-0378">Hydrolase</keyword>
<accession>A0A641AM95</accession>
<sequence length="152" mass="16446">MKLSFDSSALIRLILKQQGWKGIQTTLRKIQNDEDYAGIMAGPVLTEVIARSRAKGNSSSGQQIASALLSHGLTIEPATEVDLIRAADLLEISEAHPGPPKNPHDGGSTLSLADATILAISERHKARILTADKHWEWMVKAGLIKHDIVTLP</sequence>
<protein>
    <submittedName>
        <fullName evidence="6">Type II toxin-antitoxin system VapC family toxin</fullName>
    </submittedName>
</protein>
<dbReference type="RefSeq" id="WP_129184395.1">
    <property type="nucleotide sequence ID" value="NZ_JAGIOG010000001.1"/>
</dbReference>
<dbReference type="InterPro" id="IPR002716">
    <property type="entry name" value="PIN_dom"/>
</dbReference>
<dbReference type="GO" id="GO:0016787">
    <property type="term" value="F:hydrolase activity"/>
    <property type="evidence" value="ECO:0007669"/>
    <property type="project" value="UniProtKB-KW"/>
</dbReference>